<dbReference type="InterPro" id="IPR037923">
    <property type="entry name" value="HTH-like"/>
</dbReference>
<dbReference type="PROSITE" id="PS01124">
    <property type="entry name" value="HTH_ARAC_FAMILY_2"/>
    <property type="match status" value="1"/>
</dbReference>
<dbReference type="PANTHER" id="PTHR43280">
    <property type="entry name" value="ARAC-FAMILY TRANSCRIPTIONAL REGULATOR"/>
    <property type="match status" value="1"/>
</dbReference>
<keyword evidence="1" id="KW-0805">Transcription regulation</keyword>
<dbReference type="KEGG" id="axl:AXY_18540"/>
<dbReference type="SMART" id="SM00342">
    <property type="entry name" value="HTH_ARAC"/>
    <property type="match status" value="1"/>
</dbReference>
<dbReference type="InterPro" id="IPR014710">
    <property type="entry name" value="RmlC-like_jellyroll"/>
</dbReference>
<dbReference type="eggNOG" id="COG2207">
    <property type="taxonomic scope" value="Bacteria"/>
</dbReference>
<keyword evidence="3" id="KW-0804">Transcription</keyword>
<dbReference type="GO" id="GO:0003700">
    <property type="term" value="F:DNA-binding transcription factor activity"/>
    <property type="evidence" value="ECO:0007669"/>
    <property type="project" value="InterPro"/>
</dbReference>
<sequence length="282" mass="33247">MNQVKLPSYQLPLVNEVNYLEDLKGELTHPNRLLPDLHVFIFVQSGQIDVIEENTHYTLTSGSYLFLHSGLNHWGTTEYQPNTSWYYIHFFANKNTLKEEYYWTESPSIIPEDTYHKSLTLPKTGRVAQPEYFSTRLQQIVDNRRNGPLIQSLDCYQLFLELYQQNKKTNRKPQVDKIVSKVQQLCQASQHKLTSDEIAEFLHLNYAYISNVFKKETGITISHYQNQLMIERAIRLFNQTDLNITEVSEQLDFPNPFYFSRVFKQVTGISPSLYLKQRYRQS</sequence>
<dbReference type="EMBL" id="AP012050">
    <property type="protein sequence ID" value="BAM47986.1"/>
    <property type="molecule type" value="Genomic_DNA"/>
</dbReference>
<dbReference type="PANTHER" id="PTHR43280:SF2">
    <property type="entry name" value="HTH-TYPE TRANSCRIPTIONAL REGULATOR EXSA"/>
    <property type="match status" value="1"/>
</dbReference>
<dbReference type="STRING" id="698758.AXY_18540"/>
<name>K0J542_AMPXN</name>
<dbReference type="SUPFAM" id="SSF51215">
    <property type="entry name" value="Regulatory protein AraC"/>
    <property type="match status" value="1"/>
</dbReference>
<accession>K0J542</accession>
<dbReference type="Gene3D" id="1.10.10.60">
    <property type="entry name" value="Homeodomain-like"/>
    <property type="match status" value="2"/>
</dbReference>
<dbReference type="InterPro" id="IPR009057">
    <property type="entry name" value="Homeodomain-like_sf"/>
</dbReference>
<evidence type="ECO:0000256" key="2">
    <source>
        <dbReference type="ARBA" id="ARBA00023125"/>
    </source>
</evidence>
<keyword evidence="2" id="KW-0238">DNA-binding</keyword>
<dbReference type="Pfam" id="PF12833">
    <property type="entry name" value="HTH_18"/>
    <property type="match status" value="1"/>
</dbReference>
<dbReference type="PATRIC" id="fig|698758.3.peg.1856"/>
<dbReference type="Proteomes" id="UP000006294">
    <property type="component" value="Chromosome"/>
</dbReference>
<dbReference type="RefSeq" id="WP_015010574.1">
    <property type="nucleotide sequence ID" value="NC_018704.1"/>
</dbReference>
<evidence type="ECO:0000256" key="3">
    <source>
        <dbReference type="ARBA" id="ARBA00023163"/>
    </source>
</evidence>
<dbReference type="SUPFAM" id="SSF46689">
    <property type="entry name" value="Homeodomain-like"/>
    <property type="match status" value="2"/>
</dbReference>
<evidence type="ECO:0000259" key="4">
    <source>
        <dbReference type="PROSITE" id="PS01124"/>
    </source>
</evidence>
<evidence type="ECO:0000313" key="6">
    <source>
        <dbReference type="Proteomes" id="UP000006294"/>
    </source>
</evidence>
<evidence type="ECO:0000313" key="5">
    <source>
        <dbReference type="EMBL" id="BAM47986.1"/>
    </source>
</evidence>
<keyword evidence="6" id="KW-1185">Reference proteome</keyword>
<gene>
    <name evidence="5" type="ordered locus">AXY_18540</name>
</gene>
<dbReference type="GO" id="GO:0043565">
    <property type="term" value="F:sequence-specific DNA binding"/>
    <property type="evidence" value="ECO:0007669"/>
    <property type="project" value="InterPro"/>
</dbReference>
<dbReference type="Gene3D" id="2.60.120.10">
    <property type="entry name" value="Jelly Rolls"/>
    <property type="match status" value="1"/>
</dbReference>
<feature type="domain" description="HTH araC/xylS-type" evidence="4">
    <location>
        <begin position="176"/>
        <end position="277"/>
    </location>
</feature>
<evidence type="ECO:0000256" key="1">
    <source>
        <dbReference type="ARBA" id="ARBA00023015"/>
    </source>
</evidence>
<dbReference type="InterPro" id="IPR018060">
    <property type="entry name" value="HTH_AraC"/>
</dbReference>
<proteinExistence type="predicted"/>
<organism evidence="5 6">
    <name type="scientific">Amphibacillus xylanus (strain ATCC 51415 / DSM 6626 / JCM 7361 / LMG 17667 / NBRC 15112 / Ep01)</name>
    <dbReference type="NCBI Taxonomy" id="698758"/>
    <lineage>
        <taxon>Bacteria</taxon>
        <taxon>Bacillati</taxon>
        <taxon>Bacillota</taxon>
        <taxon>Bacilli</taxon>
        <taxon>Bacillales</taxon>
        <taxon>Bacillaceae</taxon>
        <taxon>Amphibacillus</taxon>
    </lineage>
</organism>
<dbReference type="OrthoDB" id="9807321at2"/>
<dbReference type="AlphaFoldDB" id="K0J542"/>
<protein>
    <submittedName>
        <fullName evidence="5">Putative AraC family transcriptional regulator</fullName>
    </submittedName>
</protein>
<reference evidence="5 6" key="1">
    <citation type="submission" date="2011-01" db="EMBL/GenBank/DDBJ databases">
        <title>Whole genome sequence of Amphibacillus xylinus NBRC 15112.</title>
        <authorList>
            <person name="Nakazawa H."/>
            <person name="Katano Y."/>
            <person name="Nakamura S."/>
            <person name="Sasagawa M."/>
            <person name="Fukada J."/>
            <person name="Arai T."/>
            <person name="Sasakura N."/>
            <person name="Mochizuki D."/>
            <person name="Hosoyama A."/>
            <person name="Harada K."/>
            <person name="Horikawa H."/>
            <person name="Kato Y."/>
            <person name="Harada T."/>
            <person name="Sasaki K."/>
            <person name="Sekiguchi M."/>
            <person name="Hodoyama M."/>
            <person name="Nishiko R."/>
            <person name="Narita H."/>
            <person name="Hanamaki A."/>
            <person name="Hata C."/>
            <person name="Konno Y."/>
            <person name="Niimura Y."/>
            <person name="Yamazaki S."/>
            <person name="Fujita N."/>
        </authorList>
    </citation>
    <scope>NUCLEOTIDE SEQUENCE [LARGE SCALE GENOMIC DNA]</scope>
    <source>
        <strain evidence="6">ATCC 51415 / DSM 6626 / JCM 7361 / LMG 17667 / NBRC 15112 / Ep01</strain>
    </source>
</reference>
<dbReference type="HOGENOM" id="CLU_000445_88_6_9"/>